<name>A0A067SPB5_GALM3</name>
<reference evidence="3" key="1">
    <citation type="journal article" date="2014" name="Proc. Natl. Acad. Sci. U.S.A.">
        <title>Extensive sampling of basidiomycete genomes demonstrates inadequacy of the white-rot/brown-rot paradigm for wood decay fungi.</title>
        <authorList>
            <person name="Riley R."/>
            <person name="Salamov A.A."/>
            <person name="Brown D.W."/>
            <person name="Nagy L.G."/>
            <person name="Floudas D."/>
            <person name="Held B.W."/>
            <person name="Levasseur A."/>
            <person name="Lombard V."/>
            <person name="Morin E."/>
            <person name="Otillar R."/>
            <person name="Lindquist E.A."/>
            <person name="Sun H."/>
            <person name="LaButti K.M."/>
            <person name="Schmutz J."/>
            <person name="Jabbour D."/>
            <person name="Luo H."/>
            <person name="Baker S.E."/>
            <person name="Pisabarro A.G."/>
            <person name="Walton J.D."/>
            <person name="Blanchette R.A."/>
            <person name="Henrissat B."/>
            <person name="Martin F."/>
            <person name="Cullen D."/>
            <person name="Hibbett D.S."/>
            <person name="Grigoriev I.V."/>
        </authorList>
    </citation>
    <scope>NUCLEOTIDE SEQUENCE [LARGE SCALE GENOMIC DNA]</scope>
    <source>
        <strain evidence="3">CBS 339.88</strain>
    </source>
</reference>
<sequence length="230" mass="24065">MLFSNSPLSSFTSTVTPAKIQRDKKARLSVLLADRADLIMEELESSSSGSTGEQPTSSASLSSSSTDTSTTTAISPPFCLLCRSFGQPVQDSNARKLRLTAPAAADADEAQRKTRAEVLKITDVVERVQVAEVAATCATGSASGPAAATAASAGTATAKRSLGSLCASDEEWQQFTVPSLGDFGTFEDDKDDASRPVVSGRRSIFNVATLLSPEPHPYLEGTLPKSLAME</sequence>
<proteinExistence type="predicted"/>
<organism evidence="2 3">
    <name type="scientific">Galerina marginata (strain CBS 339.88)</name>
    <dbReference type="NCBI Taxonomy" id="685588"/>
    <lineage>
        <taxon>Eukaryota</taxon>
        <taxon>Fungi</taxon>
        <taxon>Dikarya</taxon>
        <taxon>Basidiomycota</taxon>
        <taxon>Agaricomycotina</taxon>
        <taxon>Agaricomycetes</taxon>
        <taxon>Agaricomycetidae</taxon>
        <taxon>Agaricales</taxon>
        <taxon>Agaricineae</taxon>
        <taxon>Strophariaceae</taxon>
        <taxon>Galerina</taxon>
    </lineage>
</organism>
<accession>A0A067SPB5</accession>
<feature type="region of interest" description="Disordered" evidence="1">
    <location>
        <begin position="43"/>
        <end position="69"/>
    </location>
</feature>
<protein>
    <submittedName>
        <fullName evidence="2">Uncharacterized protein</fullName>
    </submittedName>
</protein>
<evidence type="ECO:0000313" key="2">
    <source>
        <dbReference type="EMBL" id="KDR69509.1"/>
    </source>
</evidence>
<dbReference type="HOGENOM" id="CLU_1204852_0_0_1"/>
<dbReference type="EMBL" id="KL142402">
    <property type="protein sequence ID" value="KDR69509.1"/>
    <property type="molecule type" value="Genomic_DNA"/>
</dbReference>
<dbReference type="AlphaFoldDB" id="A0A067SPB5"/>
<evidence type="ECO:0000313" key="3">
    <source>
        <dbReference type="Proteomes" id="UP000027222"/>
    </source>
</evidence>
<feature type="compositionally biased region" description="Low complexity" evidence="1">
    <location>
        <begin position="45"/>
        <end position="69"/>
    </location>
</feature>
<keyword evidence="3" id="KW-1185">Reference proteome</keyword>
<gene>
    <name evidence="2" type="ORF">GALMADRAFT_145544</name>
</gene>
<dbReference type="Proteomes" id="UP000027222">
    <property type="component" value="Unassembled WGS sequence"/>
</dbReference>
<evidence type="ECO:0000256" key="1">
    <source>
        <dbReference type="SAM" id="MobiDB-lite"/>
    </source>
</evidence>